<dbReference type="GO" id="GO:0009306">
    <property type="term" value="P:protein secretion"/>
    <property type="evidence" value="ECO:0007669"/>
    <property type="project" value="InterPro"/>
</dbReference>
<dbReference type="InterPro" id="IPR042196">
    <property type="entry name" value="FHIPEP_4"/>
</dbReference>
<dbReference type="EMBL" id="SACS01000012">
    <property type="protein sequence ID" value="RVU37123.1"/>
    <property type="molecule type" value="Genomic_DNA"/>
</dbReference>
<name>A0A437QRI9_9GAMM</name>
<dbReference type="Pfam" id="PF00771">
    <property type="entry name" value="FHIPEP"/>
    <property type="match status" value="1"/>
</dbReference>
<evidence type="ECO:0000313" key="8">
    <source>
        <dbReference type="EMBL" id="RVU37123.1"/>
    </source>
</evidence>
<feature type="transmembrane region" description="Helical" evidence="7">
    <location>
        <begin position="7"/>
        <end position="25"/>
    </location>
</feature>
<dbReference type="Gene3D" id="1.10.8.540">
    <property type="entry name" value="FHIPEP family, domain 3"/>
    <property type="match status" value="1"/>
</dbReference>
<feature type="transmembrane region" description="Helical" evidence="7">
    <location>
        <begin position="291"/>
        <end position="308"/>
    </location>
</feature>
<evidence type="ECO:0000256" key="3">
    <source>
        <dbReference type="ARBA" id="ARBA00022475"/>
    </source>
</evidence>
<keyword evidence="6 7" id="KW-0472">Membrane</keyword>
<protein>
    <submittedName>
        <fullName evidence="8">Flagellar biosynthesis protein FlhA</fullName>
    </submittedName>
</protein>
<comment type="caution">
    <text evidence="8">The sequence shown here is derived from an EMBL/GenBank/DDBJ whole genome shotgun (WGS) entry which is preliminary data.</text>
</comment>
<keyword evidence="4 7" id="KW-0812">Transmembrane</keyword>
<dbReference type="GO" id="GO:0005886">
    <property type="term" value="C:plasma membrane"/>
    <property type="evidence" value="ECO:0007669"/>
    <property type="project" value="UniProtKB-SubCell"/>
</dbReference>
<dbReference type="OrthoDB" id="9759185at2"/>
<accession>A0A437QRI9</accession>
<evidence type="ECO:0000313" key="9">
    <source>
        <dbReference type="Proteomes" id="UP000283077"/>
    </source>
</evidence>
<evidence type="ECO:0000256" key="7">
    <source>
        <dbReference type="SAM" id="Phobius"/>
    </source>
</evidence>
<proteinExistence type="inferred from homology"/>
<sequence>MKQHRDLVLVFFVIGILAMLFVPVPAFLLDILLIFNFSIALLILLLTFYTDKPTKFSTFPSLLLIVTLFRLALNIASTRLILNDGEAGKVIDSVGVYVIGGNYVVGLVVFFILILVQYVVVTNGAQRVAEVAARFTLDSLPGKQMSIDAELNMGLIGEVEARQRRLDLERDANFYGSMDGASKFVKGDAIAGIVLIFINIIGGLAVGVVQLDMSWNQAVHTYTLLTVGDGIVTQIPALIISTATGLLITRAATDASLSEELGTQMASSPKSLALVAMLLTFALLLPGLPKIPLLIALAVFVAYGVYLWRRRQEFAEAGSEQPTVPEANNAAAPEFDHLLIFHSLELVIHHSLEPLLLQQDPIASRFDNFRQQYARSMGFVLPSLKITGSVELATGAYQLKMHGAQLTAGRLEPDCLMVIDHKAEFLAVQGTATKEPAFGLNAMWVDAAQEAAARSAGYTVVDPGTVLTTHITEVMRMHAFQLLSRQESERLIKRLDASVQAMVDEIVPTQLSLSDVQKVLQLLLQEKVTIRPLPLILESLAEHCRKTKEPTALVEAVRQHMKLQLVEPLLDKESKLHVLSMDGSLEQKLVQSLQSDGSRQYFAVDPRTMEHLVQQLTALAEKMLTQRLPLVLMCYPQLRQPLKQMLDRVLPSLHVIAVNEVPTTVTVKNAGLVLAQPANS</sequence>
<evidence type="ECO:0000256" key="2">
    <source>
        <dbReference type="ARBA" id="ARBA00008835"/>
    </source>
</evidence>
<keyword evidence="5 7" id="KW-1133">Transmembrane helix</keyword>
<dbReference type="GO" id="GO:0044780">
    <property type="term" value="P:bacterial-type flagellum assembly"/>
    <property type="evidence" value="ECO:0007669"/>
    <property type="project" value="TreeGrafter"/>
</dbReference>
<feature type="transmembrane region" description="Helical" evidence="7">
    <location>
        <begin position="94"/>
        <end position="120"/>
    </location>
</feature>
<dbReference type="Proteomes" id="UP000283077">
    <property type="component" value="Unassembled WGS sequence"/>
</dbReference>
<gene>
    <name evidence="8" type="ORF">EOE67_12110</name>
</gene>
<organism evidence="8 9">
    <name type="scientific">Rheinheimera riviphila</name>
    <dbReference type="NCBI Taxonomy" id="1834037"/>
    <lineage>
        <taxon>Bacteria</taxon>
        <taxon>Pseudomonadati</taxon>
        <taxon>Pseudomonadota</taxon>
        <taxon>Gammaproteobacteria</taxon>
        <taxon>Chromatiales</taxon>
        <taxon>Chromatiaceae</taxon>
        <taxon>Rheinheimera</taxon>
    </lineage>
</organism>
<evidence type="ECO:0000256" key="1">
    <source>
        <dbReference type="ARBA" id="ARBA00004651"/>
    </source>
</evidence>
<feature type="transmembrane region" description="Helical" evidence="7">
    <location>
        <begin position="189"/>
        <end position="211"/>
    </location>
</feature>
<evidence type="ECO:0000256" key="4">
    <source>
        <dbReference type="ARBA" id="ARBA00022692"/>
    </source>
</evidence>
<dbReference type="PANTHER" id="PTHR30161">
    <property type="entry name" value="FLAGELLAR EXPORT PROTEIN, MEMBRANE FLHA SUBUNIT-RELATED"/>
    <property type="match status" value="1"/>
</dbReference>
<evidence type="ECO:0000256" key="6">
    <source>
        <dbReference type="ARBA" id="ARBA00023136"/>
    </source>
</evidence>
<dbReference type="PRINTS" id="PR00949">
    <property type="entry name" value="TYPE3IMAPROT"/>
</dbReference>
<dbReference type="PANTHER" id="PTHR30161:SF1">
    <property type="entry name" value="FLAGELLAR BIOSYNTHESIS PROTEIN FLHA-RELATED"/>
    <property type="match status" value="1"/>
</dbReference>
<dbReference type="InterPro" id="IPR001712">
    <property type="entry name" value="T3SS_FHIPEP"/>
</dbReference>
<reference evidence="8 9" key="1">
    <citation type="submission" date="2019-01" db="EMBL/GenBank/DDBJ databases">
        <authorList>
            <person name="Chen W.-M."/>
        </authorList>
    </citation>
    <scope>NUCLEOTIDE SEQUENCE [LARGE SCALE GENOMIC DNA]</scope>
    <source>
        <strain evidence="8 9">KYPC3</strain>
    </source>
</reference>
<dbReference type="PIRSF" id="PIRSF005419">
    <property type="entry name" value="FlhA"/>
    <property type="match status" value="1"/>
</dbReference>
<keyword evidence="8" id="KW-0969">Cilium</keyword>
<dbReference type="Gene3D" id="3.40.30.60">
    <property type="entry name" value="FHIPEP family, domain 1"/>
    <property type="match status" value="1"/>
</dbReference>
<dbReference type="InterPro" id="IPR042194">
    <property type="entry name" value="FHIPEP_1"/>
</dbReference>
<feature type="transmembrane region" description="Helical" evidence="7">
    <location>
        <begin position="231"/>
        <end position="248"/>
    </location>
</feature>
<comment type="similarity">
    <text evidence="2">Belongs to the FHIPEP (flagella/HR/invasion proteins export pore) family.</text>
</comment>
<feature type="transmembrane region" description="Helical" evidence="7">
    <location>
        <begin position="62"/>
        <end position="82"/>
    </location>
</feature>
<feature type="transmembrane region" description="Helical" evidence="7">
    <location>
        <begin position="31"/>
        <end position="50"/>
    </location>
</feature>
<dbReference type="InterPro" id="IPR042193">
    <property type="entry name" value="FHIPEP_3"/>
</dbReference>
<keyword evidence="3" id="KW-1003">Cell membrane</keyword>
<evidence type="ECO:0000256" key="5">
    <source>
        <dbReference type="ARBA" id="ARBA00022989"/>
    </source>
</evidence>
<dbReference type="AlphaFoldDB" id="A0A437QRI9"/>
<keyword evidence="8" id="KW-0282">Flagellum</keyword>
<dbReference type="Gene3D" id="3.40.50.12790">
    <property type="entry name" value="FHIPEP family, domain 4"/>
    <property type="match status" value="1"/>
</dbReference>
<dbReference type="PROSITE" id="PS00994">
    <property type="entry name" value="FHIPEP"/>
    <property type="match status" value="1"/>
</dbReference>
<keyword evidence="9" id="KW-1185">Reference proteome</keyword>
<comment type="subcellular location">
    <subcellularLocation>
        <location evidence="1">Cell membrane</location>
        <topology evidence="1">Multi-pass membrane protein</topology>
    </subcellularLocation>
</comment>
<keyword evidence="8" id="KW-0966">Cell projection</keyword>
<dbReference type="InterPro" id="IPR025505">
    <property type="entry name" value="FHIPEP_CS"/>
</dbReference>